<dbReference type="PROSITE" id="PS51819">
    <property type="entry name" value="VOC"/>
    <property type="match status" value="2"/>
</dbReference>
<dbReference type="CDD" id="cd06587">
    <property type="entry name" value="VOC"/>
    <property type="match status" value="1"/>
</dbReference>
<dbReference type="InterPro" id="IPR029068">
    <property type="entry name" value="Glyas_Bleomycin-R_OHBP_Dase"/>
</dbReference>
<dbReference type="PANTHER" id="PTHR35908:SF1">
    <property type="entry name" value="CONSERVED PROTEIN"/>
    <property type="match status" value="1"/>
</dbReference>
<dbReference type="Pfam" id="PF18029">
    <property type="entry name" value="Glyoxalase_6"/>
    <property type="match status" value="2"/>
</dbReference>
<evidence type="ECO:0000313" key="3">
    <source>
        <dbReference type="Proteomes" id="UP001500967"/>
    </source>
</evidence>
<evidence type="ECO:0000313" key="2">
    <source>
        <dbReference type="EMBL" id="GAA0239113.1"/>
    </source>
</evidence>
<dbReference type="EMBL" id="BAAAGX010000009">
    <property type="protein sequence ID" value="GAA0239113.1"/>
    <property type="molecule type" value="Genomic_DNA"/>
</dbReference>
<dbReference type="InterPro" id="IPR037523">
    <property type="entry name" value="VOC_core"/>
</dbReference>
<dbReference type="PANTHER" id="PTHR35908">
    <property type="entry name" value="HYPOTHETICAL FUSION PROTEIN"/>
    <property type="match status" value="1"/>
</dbReference>
<dbReference type="InterPro" id="IPR041581">
    <property type="entry name" value="Glyoxalase_6"/>
</dbReference>
<dbReference type="Gene3D" id="3.10.180.10">
    <property type="entry name" value="2,3-Dihydroxybiphenyl 1,2-Dioxygenase, domain 1"/>
    <property type="match status" value="2"/>
</dbReference>
<gene>
    <name evidence="2" type="ORF">GCM10009539_25520</name>
</gene>
<protein>
    <recommendedName>
        <fullName evidence="1">VOC domain-containing protein</fullName>
    </recommendedName>
</protein>
<keyword evidence="3" id="KW-1185">Reference proteome</keyword>
<organism evidence="2 3">
    <name type="scientific">Cryptosporangium japonicum</name>
    <dbReference type="NCBI Taxonomy" id="80872"/>
    <lineage>
        <taxon>Bacteria</taxon>
        <taxon>Bacillati</taxon>
        <taxon>Actinomycetota</taxon>
        <taxon>Actinomycetes</taxon>
        <taxon>Cryptosporangiales</taxon>
        <taxon>Cryptosporangiaceae</taxon>
        <taxon>Cryptosporangium</taxon>
    </lineage>
</organism>
<evidence type="ECO:0000259" key="1">
    <source>
        <dbReference type="PROSITE" id="PS51819"/>
    </source>
</evidence>
<comment type="caution">
    <text evidence="2">The sequence shown here is derived from an EMBL/GenBank/DDBJ whole genome shotgun (WGS) entry which is preliminary data.</text>
</comment>
<reference evidence="2 3" key="1">
    <citation type="journal article" date="2019" name="Int. J. Syst. Evol. Microbiol.">
        <title>The Global Catalogue of Microorganisms (GCM) 10K type strain sequencing project: providing services to taxonomists for standard genome sequencing and annotation.</title>
        <authorList>
            <consortium name="The Broad Institute Genomics Platform"/>
            <consortium name="The Broad Institute Genome Sequencing Center for Infectious Disease"/>
            <person name="Wu L."/>
            <person name="Ma J."/>
        </authorList>
    </citation>
    <scope>NUCLEOTIDE SEQUENCE [LARGE SCALE GENOMIC DNA]</scope>
    <source>
        <strain evidence="2 3">JCM 10425</strain>
    </source>
</reference>
<feature type="domain" description="VOC" evidence="1">
    <location>
        <begin position="129"/>
        <end position="246"/>
    </location>
</feature>
<feature type="domain" description="VOC" evidence="1">
    <location>
        <begin position="9"/>
        <end position="121"/>
    </location>
</feature>
<dbReference type="Proteomes" id="UP001500967">
    <property type="component" value="Unassembled WGS sequence"/>
</dbReference>
<dbReference type="SUPFAM" id="SSF54593">
    <property type="entry name" value="Glyoxalase/Bleomycin resistance protein/Dihydroxybiphenyl dioxygenase"/>
    <property type="match status" value="2"/>
</dbReference>
<sequence length="246" mass="26578">MAGMTGVGRLEVIAFDAPDIGKLASFYEELAGWRVARTDSDWIAMRTPEDKEVAFQLAPDHVPPQWPGQERPQQFHLDLLVDGYQEAAKRAVELGATHLSDGATWITLADPAGHPFDICQRDGVGPAMDLYAVTIDAPDASALAGFYAAVTGMEVTYDGEYGAQITGPGHRGVEYNVMFQPVGDFAPPQWPDPQHPQQAHLDIAVENLADAEARVVELGAKLVNRDANGFAVFTDPVGHPFCLTVP</sequence>
<accession>A0ABN0U5G7</accession>
<name>A0ABN0U5G7_9ACTN</name>
<proteinExistence type="predicted"/>